<evidence type="ECO:0000256" key="4">
    <source>
        <dbReference type="ARBA" id="ARBA00023284"/>
    </source>
</evidence>
<keyword evidence="2" id="KW-0201">Cytochrome c-type biogenesis</keyword>
<keyword evidence="4" id="KW-0676">Redox-active center</keyword>
<sequence length="312" mass="36086">MEKMKPLTVGRPLQNKLSMFMKADLINKYDSLFVRYNRNNDLDSLLNSALIPKRDISYYEKLLDLNNSEHDILMFFDPTFLKAIRGDLLLNLPDLINNPADLYVGKLRKLLPGQKDLFYEIILTGAFIDQINQGIPLSENQKTSVNSYFKNTGIANYLQYRNALLSDFSKSFGRYYLPNDSSKNDVLKELLSKYKGKVVIADFWATWCGPCIDAFDKIREVKARYASSDDVVFIYLTDESSDRSRWEGYTDIIAGEHYYLYKTQMNAIYTKFNIESIPSYLLFDKNGSLSHQSIGGYMGNKKLIEWIETARK</sequence>
<dbReference type="PROSITE" id="PS51352">
    <property type="entry name" value="THIOREDOXIN_2"/>
    <property type="match status" value="1"/>
</dbReference>
<proteinExistence type="predicted"/>
<protein>
    <recommendedName>
        <fullName evidence="5">Thioredoxin domain-containing protein</fullName>
    </recommendedName>
</protein>
<dbReference type="Proteomes" id="UP000620550">
    <property type="component" value="Unassembled WGS sequence"/>
</dbReference>
<keyword evidence="7" id="KW-1185">Reference proteome</keyword>
<comment type="caution">
    <text evidence="6">The sequence shown here is derived from an EMBL/GenBank/DDBJ whole genome shotgun (WGS) entry which is preliminary data.</text>
</comment>
<dbReference type="CDD" id="cd02966">
    <property type="entry name" value="TlpA_like_family"/>
    <property type="match status" value="1"/>
</dbReference>
<name>A0ABQ3HT18_9SPHI</name>
<dbReference type="EMBL" id="BNAF01000004">
    <property type="protein sequence ID" value="GHE31860.1"/>
    <property type="molecule type" value="Genomic_DNA"/>
</dbReference>
<dbReference type="PANTHER" id="PTHR42852:SF6">
    <property type="entry name" value="THIOL:DISULFIDE INTERCHANGE PROTEIN DSBE"/>
    <property type="match status" value="1"/>
</dbReference>
<organism evidence="6 7">
    <name type="scientific">Sphingobacterium griseoflavum</name>
    <dbReference type="NCBI Taxonomy" id="1474952"/>
    <lineage>
        <taxon>Bacteria</taxon>
        <taxon>Pseudomonadati</taxon>
        <taxon>Bacteroidota</taxon>
        <taxon>Sphingobacteriia</taxon>
        <taxon>Sphingobacteriales</taxon>
        <taxon>Sphingobacteriaceae</taxon>
        <taxon>Sphingobacterium</taxon>
    </lineage>
</organism>
<dbReference type="PANTHER" id="PTHR42852">
    <property type="entry name" value="THIOL:DISULFIDE INTERCHANGE PROTEIN DSBE"/>
    <property type="match status" value="1"/>
</dbReference>
<accession>A0ABQ3HT18</accession>
<dbReference type="Pfam" id="PF13905">
    <property type="entry name" value="Thioredoxin_8"/>
    <property type="match status" value="1"/>
</dbReference>
<dbReference type="InterPro" id="IPR036249">
    <property type="entry name" value="Thioredoxin-like_sf"/>
</dbReference>
<dbReference type="SUPFAM" id="SSF52833">
    <property type="entry name" value="Thioredoxin-like"/>
    <property type="match status" value="1"/>
</dbReference>
<evidence type="ECO:0000256" key="1">
    <source>
        <dbReference type="ARBA" id="ARBA00004196"/>
    </source>
</evidence>
<evidence type="ECO:0000313" key="6">
    <source>
        <dbReference type="EMBL" id="GHE31860.1"/>
    </source>
</evidence>
<dbReference type="InterPro" id="IPR012336">
    <property type="entry name" value="Thioredoxin-like_fold"/>
</dbReference>
<reference evidence="7" key="1">
    <citation type="journal article" date="2019" name="Int. J. Syst. Evol. Microbiol.">
        <title>The Global Catalogue of Microorganisms (GCM) 10K type strain sequencing project: providing services to taxonomists for standard genome sequencing and annotation.</title>
        <authorList>
            <consortium name="The Broad Institute Genomics Platform"/>
            <consortium name="The Broad Institute Genome Sequencing Center for Infectious Disease"/>
            <person name="Wu L."/>
            <person name="Ma J."/>
        </authorList>
    </citation>
    <scope>NUCLEOTIDE SEQUENCE [LARGE SCALE GENOMIC DNA]</scope>
    <source>
        <strain evidence="7">CGMCC 1.12966</strain>
    </source>
</reference>
<keyword evidence="3" id="KW-1015">Disulfide bond</keyword>
<feature type="domain" description="Thioredoxin" evidence="5">
    <location>
        <begin position="166"/>
        <end position="312"/>
    </location>
</feature>
<dbReference type="RefSeq" id="WP_189625899.1">
    <property type="nucleotide sequence ID" value="NZ_BNAF01000004.1"/>
</dbReference>
<evidence type="ECO:0000256" key="2">
    <source>
        <dbReference type="ARBA" id="ARBA00022748"/>
    </source>
</evidence>
<evidence type="ECO:0000313" key="7">
    <source>
        <dbReference type="Proteomes" id="UP000620550"/>
    </source>
</evidence>
<evidence type="ECO:0000256" key="3">
    <source>
        <dbReference type="ARBA" id="ARBA00023157"/>
    </source>
</evidence>
<gene>
    <name evidence="6" type="ORF">GCM10017764_13760</name>
</gene>
<evidence type="ECO:0000259" key="5">
    <source>
        <dbReference type="PROSITE" id="PS51352"/>
    </source>
</evidence>
<comment type="subcellular location">
    <subcellularLocation>
        <location evidence="1">Cell envelope</location>
    </subcellularLocation>
</comment>
<dbReference type="Gene3D" id="3.40.30.10">
    <property type="entry name" value="Glutaredoxin"/>
    <property type="match status" value="1"/>
</dbReference>
<dbReference type="InterPro" id="IPR050553">
    <property type="entry name" value="Thioredoxin_ResA/DsbE_sf"/>
</dbReference>
<dbReference type="InterPro" id="IPR013766">
    <property type="entry name" value="Thioredoxin_domain"/>
</dbReference>